<feature type="transmembrane region" description="Helical" evidence="1">
    <location>
        <begin position="63"/>
        <end position="81"/>
    </location>
</feature>
<accession>A0A6C0KLU0</accession>
<organism evidence="2">
    <name type="scientific">viral metagenome</name>
    <dbReference type="NCBI Taxonomy" id="1070528"/>
    <lineage>
        <taxon>unclassified sequences</taxon>
        <taxon>metagenomes</taxon>
        <taxon>organismal metagenomes</taxon>
    </lineage>
</organism>
<dbReference type="EMBL" id="MN740936">
    <property type="protein sequence ID" value="QHU18589.1"/>
    <property type="molecule type" value="Genomic_DNA"/>
</dbReference>
<keyword evidence="1" id="KW-0812">Transmembrane</keyword>
<dbReference type="AlphaFoldDB" id="A0A6C0KLU0"/>
<evidence type="ECO:0000313" key="2">
    <source>
        <dbReference type="EMBL" id="QHU18589.1"/>
    </source>
</evidence>
<keyword evidence="1" id="KW-0472">Membrane</keyword>
<protein>
    <submittedName>
        <fullName evidence="2">Uncharacterized protein</fullName>
    </submittedName>
</protein>
<feature type="transmembrane region" description="Helical" evidence="1">
    <location>
        <begin position="39"/>
        <end position="57"/>
    </location>
</feature>
<name>A0A6C0KLU0_9ZZZZ</name>
<evidence type="ECO:0000256" key="1">
    <source>
        <dbReference type="SAM" id="Phobius"/>
    </source>
</evidence>
<reference evidence="2" key="1">
    <citation type="journal article" date="2020" name="Nature">
        <title>Giant virus diversity and host interactions through global metagenomics.</title>
        <authorList>
            <person name="Schulz F."/>
            <person name="Roux S."/>
            <person name="Paez-Espino D."/>
            <person name="Jungbluth S."/>
            <person name="Walsh D.A."/>
            <person name="Denef V.J."/>
            <person name="McMahon K.D."/>
            <person name="Konstantinidis K.T."/>
            <person name="Eloe-Fadrosh E.A."/>
            <person name="Kyrpides N.C."/>
            <person name="Woyke T."/>
        </authorList>
    </citation>
    <scope>NUCLEOTIDE SEQUENCE</scope>
    <source>
        <strain evidence="2">GVMAG-S-3300013006-158</strain>
    </source>
</reference>
<sequence>MTEKKDNSCEPPFWKDISILFKDFSLQYRPTCEHSSWNFGVRLLLLSLFVGLVAGAIGGLPVILVSVLFGFITAIVIILTTKVEEVQKSKEYSPLPYIAMVDPDHSIASMKSKKKEGFINGGSMPGSVQPHDPTGFLEVDASPYSGPALPDYTPPTSRNLFMNVLLDEIKYNPDRPEAAPVNNPTVKQTLDDYFRVQWFSDPTDVFGKNQSQRQFVTQPSTTVPNDQGAFADWLYRIPGKTCKEGGREACLAGTDGGPIPWLNQAS</sequence>
<keyword evidence="1" id="KW-1133">Transmembrane helix</keyword>
<proteinExistence type="predicted"/>